<dbReference type="PANTHER" id="PTHR44167">
    <property type="entry name" value="OVARIAN-SPECIFIC SERINE/THREONINE-PROTEIN KINASE LOK-RELATED"/>
    <property type="match status" value="1"/>
</dbReference>
<evidence type="ECO:0000259" key="1">
    <source>
        <dbReference type="PROSITE" id="PS50011"/>
    </source>
</evidence>
<dbReference type="SUPFAM" id="SSF56112">
    <property type="entry name" value="Protein kinase-like (PK-like)"/>
    <property type="match status" value="1"/>
</dbReference>
<gene>
    <name evidence="2" type="ORF">DFH07DRAFT_839126</name>
</gene>
<dbReference type="GO" id="GO:0005524">
    <property type="term" value="F:ATP binding"/>
    <property type="evidence" value="ECO:0007669"/>
    <property type="project" value="InterPro"/>
</dbReference>
<proteinExistence type="predicted"/>
<dbReference type="InterPro" id="IPR000719">
    <property type="entry name" value="Prot_kinase_dom"/>
</dbReference>
<dbReference type="PROSITE" id="PS50011">
    <property type="entry name" value="PROTEIN_KINASE_DOM"/>
    <property type="match status" value="1"/>
</dbReference>
<dbReference type="EMBL" id="JARJLG010000127">
    <property type="protein sequence ID" value="KAJ7740468.1"/>
    <property type="molecule type" value="Genomic_DNA"/>
</dbReference>
<dbReference type="Gene3D" id="1.10.510.10">
    <property type="entry name" value="Transferase(Phosphotransferase) domain 1"/>
    <property type="match status" value="1"/>
</dbReference>
<dbReference type="PANTHER" id="PTHR44167:SF24">
    <property type="entry name" value="SERINE_THREONINE-PROTEIN KINASE CHK2"/>
    <property type="match status" value="1"/>
</dbReference>
<dbReference type="SMART" id="SM00220">
    <property type="entry name" value="S_TKc"/>
    <property type="match status" value="1"/>
</dbReference>
<evidence type="ECO:0000313" key="3">
    <source>
        <dbReference type="Proteomes" id="UP001215280"/>
    </source>
</evidence>
<keyword evidence="3" id="KW-1185">Reference proteome</keyword>
<dbReference type="InterPro" id="IPR011009">
    <property type="entry name" value="Kinase-like_dom_sf"/>
</dbReference>
<evidence type="ECO:0000313" key="2">
    <source>
        <dbReference type="EMBL" id="KAJ7740468.1"/>
    </source>
</evidence>
<dbReference type="GO" id="GO:0004672">
    <property type="term" value="F:protein kinase activity"/>
    <property type="evidence" value="ECO:0007669"/>
    <property type="project" value="InterPro"/>
</dbReference>
<feature type="domain" description="Protein kinase" evidence="1">
    <location>
        <begin position="1"/>
        <end position="306"/>
    </location>
</feature>
<dbReference type="AlphaFoldDB" id="A0AAD7N0P4"/>
<protein>
    <recommendedName>
        <fullName evidence="1">Protein kinase domain-containing protein</fullName>
    </recommendedName>
</protein>
<reference evidence="2" key="1">
    <citation type="submission" date="2023-03" db="EMBL/GenBank/DDBJ databases">
        <title>Massive genome expansion in bonnet fungi (Mycena s.s.) driven by repeated elements and novel gene families across ecological guilds.</title>
        <authorList>
            <consortium name="Lawrence Berkeley National Laboratory"/>
            <person name="Harder C.B."/>
            <person name="Miyauchi S."/>
            <person name="Viragh M."/>
            <person name="Kuo A."/>
            <person name="Thoen E."/>
            <person name="Andreopoulos B."/>
            <person name="Lu D."/>
            <person name="Skrede I."/>
            <person name="Drula E."/>
            <person name="Henrissat B."/>
            <person name="Morin E."/>
            <person name="Kohler A."/>
            <person name="Barry K."/>
            <person name="LaButti K."/>
            <person name="Morin E."/>
            <person name="Salamov A."/>
            <person name="Lipzen A."/>
            <person name="Mereny Z."/>
            <person name="Hegedus B."/>
            <person name="Baldrian P."/>
            <person name="Stursova M."/>
            <person name="Weitz H."/>
            <person name="Taylor A."/>
            <person name="Grigoriev I.V."/>
            <person name="Nagy L.G."/>
            <person name="Martin F."/>
            <person name="Kauserud H."/>
        </authorList>
    </citation>
    <scope>NUCLEOTIDE SEQUENCE</scope>
    <source>
        <strain evidence="2">CBHHK188m</strain>
    </source>
</reference>
<accession>A0AAD7N0P4</accession>
<organism evidence="2 3">
    <name type="scientific">Mycena maculata</name>
    <dbReference type="NCBI Taxonomy" id="230809"/>
    <lineage>
        <taxon>Eukaryota</taxon>
        <taxon>Fungi</taxon>
        <taxon>Dikarya</taxon>
        <taxon>Basidiomycota</taxon>
        <taxon>Agaricomycotina</taxon>
        <taxon>Agaricomycetes</taxon>
        <taxon>Agaricomycetidae</taxon>
        <taxon>Agaricales</taxon>
        <taxon>Marasmiineae</taxon>
        <taxon>Mycenaceae</taxon>
        <taxon>Mycena</taxon>
    </lineage>
</organism>
<sequence>MAFKSTYDWTQRQDFLRAAGYNLRLNKPHERAFHPRANVMDAVGPNGQRVLLKAISPSVHPHEIVIGRLLSAPPHSKNSRNHSISFLKVLDDPYDADTQLIVMPLCIPFDEPSFDTVGEVLDFIKQIFEGIHYMHENYIAHRDCNFTNVVQEPTVFPDGNFHPAAPWMDSAHEHWARPVTRTECWPRYCIIDFGLSRQYDPSHGPPLEGIIVGGDKSPPEHRTESLVCNPFPTDIYFLGNIVRGLVRPSWLPGGVSQAPPHRPLSFLLPLIDQMMQKDPGLRPTIGEVIAQFTALRERLTKAHLRLPARPLSWRHSLKHRLRQAKRAWSGVLPLPLYPPHPPPPPLSDEMRPFFTQIPDRQTPCHSP</sequence>
<comment type="caution">
    <text evidence="2">The sequence shown here is derived from an EMBL/GenBank/DDBJ whole genome shotgun (WGS) entry which is preliminary data.</text>
</comment>
<dbReference type="Proteomes" id="UP001215280">
    <property type="component" value="Unassembled WGS sequence"/>
</dbReference>
<name>A0AAD7N0P4_9AGAR</name>